<evidence type="ECO:0000256" key="3">
    <source>
        <dbReference type="ARBA" id="ARBA00023004"/>
    </source>
</evidence>
<evidence type="ECO:0000259" key="5">
    <source>
        <dbReference type="PROSITE" id="PS51007"/>
    </source>
</evidence>
<keyword evidence="7" id="KW-1185">Reference proteome</keyword>
<dbReference type="EMBL" id="LGIA01000069">
    <property type="protein sequence ID" value="KOH45810.1"/>
    <property type="molecule type" value="Genomic_DNA"/>
</dbReference>
<dbReference type="RefSeq" id="WP_053181011.1">
    <property type="nucleotide sequence ID" value="NZ_LGIA01000069.1"/>
</dbReference>
<dbReference type="AlphaFoldDB" id="A0A0L8VBE8"/>
<name>A0A0L8VBE8_9BACT</name>
<gene>
    <name evidence="6" type="ORF">NC99_13610</name>
</gene>
<evidence type="ECO:0000256" key="2">
    <source>
        <dbReference type="ARBA" id="ARBA00022723"/>
    </source>
</evidence>
<dbReference type="GO" id="GO:0046872">
    <property type="term" value="F:metal ion binding"/>
    <property type="evidence" value="ECO:0007669"/>
    <property type="project" value="UniProtKB-KW"/>
</dbReference>
<sequence length="139" mass="15819">MKKYRNLLTLSVVVFVGSLLLSFVTVQDQKDPAPWDVPEKYVKMENPYAGDESLDRVGKILYIKHCRSCHGNNGEGDGPKAASMKTKIHSMTAEAFKKQSDGVIYYQSIIGRDEMPNYESKIPDEEDRWALVNYIKTLK</sequence>
<protein>
    <submittedName>
        <fullName evidence="6">Cytochrome c, mono-and diheme variant family</fullName>
    </submittedName>
</protein>
<dbReference type="Proteomes" id="UP000036958">
    <property type="component" value="Unassembled WGS sequence"/>
</dbReference>
<evidence type="ECO:0000313" key="6">
    <source>
        <dbReference type="EMBL" id="KOH45810.1"/>
    </source>
</evidence>
<dbReference type="InterPro" id="IPR036909">
    <property type="entry name" value="Cyt_c-like_dom_sf"/>
</dbReference>
<keyword evidence="3 4" id="KW-0408">Iron</keyword>
<dbReference type="STRING" id="1409788.NC99_13610"/>
<evidence type="ECO:0000256" key="1">
    <source>
        <dbReference type="ARBA" id="ARBA00022617"/>
    </source>
</evidence>
<dbReference type="PROSITE" id="PS51007">
    <property type="entry name" value="CYTC"/>
    <property type="match status" value="1"/>
</dbReference>
<evidence type="ECO:0000256" key="4">
    <source>
        <dbReference type="PROSITE-ProRule" id="PRU00433"/>
    </source>
</evidence>
<dbReference type="OrthoDB" id="9811395at2"/>
<keyword evidence="1 4" id="KW-0349">Heme</keyword>
<dbReference type="Gene3D" id="1.10.760.10">
    <property type="entry name" value="Cytochrome c-like domain"/>
    <property type="match status" value="1"/>
</dbReference>
<dbReference type="InterPro" id="IPR009056">
    <property type="entry name" value="Cyt_c-like_dom"/>
</dbReference>
<dbReference type="SUPFAM" id="SSF46626">
    <property type="entry name" value="Cytochrome c"/>
    <property type="match status" value="1"/>
</dbReference>
<accession>A0A0L8VBE8</accession>
<keyword evidence="2 4" id="KW-0479">Metal-binding</keyword>
<dbReference type="Pfam" id="PF00034">
    <property type="entry name" value="Cytochrom_C"/>
    <property type="match status" value="1"/>
</dbReference>
<evidence type="ECO:0000313" key="7">
    <source>
        <dbReference type="Proteomes" id="UP000036958"/>
    </source>
</evidence>
<dbReference type="GO" id="GO:0009055">
    <property type="term" value="F:electron transfer activity"/>
    <property type="evidence" value="ECO:0007669"/>
    <property type="project" value="InterPro"/>
</dbReference>
<feature type="domain" description="Cytochrome c" evidence="5">
    <location>
        <begin position="53"/>
        <end position="139"/>
    </location>
</feature>
<dbReference type="GO" id="GO:0020037">
    <property type="term" value="F:heme binding"/>
    <property type="evidence" value="ECO:0007669"/>
    <property type="project" value="InterPro"/>
</dbReference>
<reference evidence="7" key="1">
    <citation type="submission" date="2015-07" db="EMBL/GenBank/DDBJ databases">
        <title>Genome sequencing of Sunxiuqinia dokdonensis strain SK.</title>
        <authorList>
            <person name="Ahn S."/>
            <person name="Kim B.-C."/>
        </authorList>
    </citation>
    <scope>NUCLEOTIDE SEQUENCE [LARGE SCALE GENOMIC DNA]</scope>
    <source>
        <strain evidence="7">SK</strain>
    </source>
</reference>
<proteinExistence type="predicted"/>
<comment type="caution">
    <text evidence="6">The sequence shown here is derived from an EMBL/GenBank/DDBJ whole genome shotgun (WGS) entry which is preliminary data.</text>
</comment>
<organism evidence="6 7">
    <name type="scientific">Sunxiuqinia dokdonensis</name>
    <dbReference type="NCBI Taxonomy" id="1409788"/>
    <lineage>
        <taxon>Bacteria</taxon>
        <taxon>Pseudomonadati</taxon>
        <taxon>Bacteroidota</taxon>
        <taxon>Bacteroidia</taxon>
        <taxon>Marinilabiliales</taxon>
        <taxon>Prolixibacteraceae</taxon>
        <taxon>Sunxiuqinia</taxon>
    </lineage>
</organism>